<dbReference type="RefSeq" id="WP_369222885.1">
    <property type="nucleotide sequence ID" value="NZ_CP163441.1"/>
</dbReference>
<protein>
    <recommendedName>
        <fullName evidence="3">Lipoprotein</fullName>
    </recommendedName>
</protein>
<gene>
    <name evidence="2" type="ORF">AB5J52_17135</name>
</gene>
<proteinExistence type="predicted"/>
<name>A0AB39QQW3_9ACTN</name>
<dbReference type="EMBL" id="CP163441">
    <property type="protein sequence ID" value="XDQ43850.1"/>
    <property type="molecule type" value="Genomic_DNA"/>
</dbReference>
<sequence>MRNHPRVWATAVSTLPVALFAATGCGSGPGHTAPAPAARTPASAARTWDSVTKAPAFPDGEVVAQAANATGGREMEIKGGVGSGILSVQVQCEGNGELTVDLGPLGFRFPFACAAGRVNTIDNEVNTKGMARPRTPGTLRVTASAGVRWAITVGRQDVSGRSSS</sequence>
<feature type="chain" id="PRO_5044290543" description="Lipoprotein" evidence="1">
    <location>
        <begin position="22"/>
        <end position="164"/>
    </location>
</feature>
<dbReference type="AlphaFoldDB" id="A0AB39QQW3"/>
<dbReference type="PROSITE" id="PS51257">
    <property type="entry name" value="PROKAR_LIPOPROTEIN"/>
    <property type="match status" value="1"/>
</dbReference>
<reference evidence="2" key="1">
    <citation type="submission" date="2024-07" db="EMBL/GenBank/DDBJ databases">
        <authorList>
            <person name="Yu S.T."/>
        </authorList>
    </citation>
    <scope>NUCLEOTIDE SEQUENCE</scope>
    <source>
        <strain evidence="2">R39</strain>
    </source>
</reference>
<evidence type="ECO:0008006" key="3">
    <source>
        <dbReference type="Google" id="ProtNLM"/>
    </source>
</evidence>
<evidence type="ECO:0000313" key="2">
    <source>
        <dbReference type="EMBL" id="XDQ43850.1"/>
    </source>
</evidence>
<feature type="signal peptide" evidence="1">
    <location>
        <begin position="1"/>
        <end position="21"/>
    </location>
</feature>
<accession>A0AB39QQW3</accession>
<organism evidence="2">
    <name type="scientific">Streptomyces sp. R39</name>
    <dbReference type="NCBI Taxonomy" id="3238631"/>
    <lineage>
        <taxon>Bacteria</taxon>
        <taxon>Bacillati</taxon>
        <taxon>Actinomycetota</taxon>
        <taxon>Actinomycetes</taxon>
        <taxon>Kitasatosporales</taxon>
        <taxon>Streptomycetaceae</taxon>
        <taxon>Streptomyces</taxon>
    </lineage>
</organism>
<keyword evidence="1" id="KW-0732">Signal</keyword>
<evidence type="ECO:0000256" key="1">
    <source>
        <dbReference type="SAM" id="SignalP"/>
    </source>
</evidence>